<name>A0A4V2K9R5_9APHY</name>
<evidence type="ECO:0000313" key="2">
    <source>
        <dbReference type="EMBL" id="TBU64908.1"/>
    </source>
</evidence>
<gene>
    <name evidence="2" type="ORF">BD310DRAFT_292215</name>
</gene>
<sequence length="176" mass="19973">MCRNSDRPKMERIVLPGTSSVDTVTISVTFQMSALSSVIPIRLCWACLRPFYVRDCMRDTRNWDNITITSPMVLDAVRSPSTYIRPEMLQVSHPHQYRCAPRESRSVVRSATSREMPSPGGMRATAGQRSLFIRGAAPEHRGCLSYDFRQARSRSGARELEEARHGARTGERMRLL</sequence>
<feature type="region of interest" description="Disordered" evidence="1">
    <location>
        <begin position="102"/>
        <end position="124"/>
    </location>
</feature>
<dbReference type="Proteomes" id="UP000292082">
    <property type="component" value="Unassembled WGS sequence"/>
</dbReference>
<organism evidence="2 3">
    <name type="scientific">Dichomitus squalens</name>
    <dbReference type="NCBI Taxonomy" id="114155"/>
    <lineage>
        <taxon>Eukaryota</taxon>
        <taxon>Fungi</taxon>
        <taxon>Dikarya</taxon>
        <taxon>Basidiomycota</taxon>
        <taxon>Agaricomycotina</taxon>
        <taxon>Agaricomycetes</taxon>
        <taxon>Polyporales</taxon>
        <taxon>Polyporaceae</taxon>
        <taxon>Dichomitus</taxon>
    </lineage>
</organism>
<accession>A0A4V2K9R5</accession>
<reference evidence="2 3" key="1">
    <citation type="submission" date="2019-01" db="EMBL/GenBank/DDBJ databases">
        <title>Draft genome sequences of three monokaryotic isolates of the white-rot basidiomycete fungus Dichomitus squalens.</title>
        <authorList>
            <consortium name="DOE Joint Genome Institute"/>
            <person name="Lopez S.C."/>
            <person name="Andreopoulos B."/>
            <person name="Pangilinan J."/>
            <person name="Lipzen A."/>
            <person name="Riley R."/>
            <person name="Ahrendt S."/>
            <person name="Ng V."/>
            <person name="Barry K."/>
            <person name="Daum C."/>
            <person name="Grigoriev I.V."/>
            <person name="Hilden K.S."/>
            <person name="Makela M.R."/>
            <person name="de Vries R.P."/>
        </authorList>
    </citation>
    <scope>NUCLEOTIDE SEQUENCE [LARGE SCALE GENOMIC DNA]</scope>
    <source>
        <strain evidence="2 3">CBS 464.89</strain>
    </source>
</reference>
<evidence type="ECO:0000313" key="3">
    <source>
        <dbReference type="Proteomes" id="UP000292082"/>
    </source>
</evidence>
<feature type="region of interest" description="Disordered" evidence="1">
    <location>
        <begin position="154"/>
        <end position="176"/>
    </location>
</feature>
<feature type="compositionally biased region" description="Basic and acidic residues" evidence="1">
    <location>
        <begin position="156"/>
        <end position="176"/>
    </location>
</feature>
<evidence type="ECO:0000256" key="1">
    <source>
        <dbReference type="SAM" id="MobiDB-lite"/>
    </source>
</evidence>
<proteinExistence type="predicted"/>
<protein>
    <submittedName>
        <fullName evidence="2">Uncharacterized protein</fullName>
    </submittedName>
</protein>
<dbReference type="AlphaFoldDB" id="A0A4V2K9R5"/>
<keyword evidence="3" id="KW-1185">Reference proteome</keyword>
<dbReference type="EMBL" id="ML145085">
    <property type="protein sequence ID" value="TBU64908.1"/>
    <property type="molecule type" value="Genomic_DNA"/>
</dbReference>